<reference evidence="1 2" key="1">
    <citation type="submission" date="2020-08" db="EMBL/GenBank/DDBJ databases">
        <title>Genomic Encyclopedia of Type Strains, Phase IV (KMG-IV): sequencing the most valuable type-strain genomes for metagenomic binning, comparative biology and taxonomic classification.</title>
        <authorList>
            <person name="Goeker M."/>
        </authorList>
    </citation>
    <scope>NUCLEOTIDE SEQUENCE [LARGE SCALE GENOMIC DNA]</scope>
    <source>
        <strain evidence="1 2">DSM 26944</strain>
    </source>
</reference>
<protein>
    <submittedName>
        <fullName evidence="1">Uncharacterized protein</fullName>
    </submittedName>
</protein>
<dbReference type="AlphaFoldDB" id="A0A7W9B088"/>
<keyword evidence="2" id="KW-1185">Reference proteome</keyword>
<dbReference type="Proteomes" id="UP000555546">
    <property type="component" value="Unassembled WGS sequence"/>
</dbReference>
<name>A0A7W9B088_9HYPH</name>
<comment type="caution">
    <text evidence="1">The sequence shown here is derived from an EMBL/GenBank/DDBJ whole genome shotgun (WGS) entry which is preliminary data.</text>
</comment>
<accession>A0A7W9B088</accession>
<dbReference type="RefSeq" id="WP_183656317.1">
    <property type="nucleotide sequence ID" value="NZ_JACIJG010000019.1"/>
</dbReference>
<proteinExistence type="predicted"/>
<evidence type="ECO:0000313" key="1">
    <source>
        <dbReference type="EMBL" id="MBB5703855.1"/>
    </source>
</evidence>
<sequence length="70" mass="7735">MLLSIAKGDILKLPQQHLNFWCDGKVPDAPSQILKRRNPICPLLEALSEKTASTPLPANFAWLGNPLQKS</sequence>
<gene>
    <name evidence="1" type="ORF">FHS76_003768</name>
</gene>
<evidence type="ECO:0000313" key="2">
    <source>
        <dbReference type="Proteomes" id="UP000555546"/>
    </source>
</evidence>
<dbReference type="EMBL" id="JACIJG010000019">
    <property type="protein sequence ID" value="MBB5703855.1"/>
    <property type="molecule type" value="Genomic_DNA"/>
</dbReference>
<organism evidence="1 2">
    <name type="scientific">Brucella daejeonensis</name>
    <dbReference type="NCBI Taxonomy" id="659015"/>
    <lineage>
        <taxon>Bacteria</taxon>
        <taxon>Pseudomonadati</taxon>
        <taxon>Pseudomonadota</taxon>
        <taxon>Alphaproteobacteria</taxon>
        <taxon>Hyphomicrobiales</taxon>
        <taxon>Brucellaceae</taxon>
        <taxon>Brucella/Ochrobactrum group</taxon>
        <taxon>Brucella</taxon>
    </lineage>
</organism>